<feature type="compositionally biased region" description="Polar residues" evidence="5">
    <location>
        <begin position="131"/>
        <end position="146"/>
    </location>
</feature>
<dbReference type="AlphaFoldDB" id="A0A9W8B9X2"/>
<dbReference type="InterPro" id="IPR006594">
    <property type="entry name" value="LisH"/>
</dbReference>
<dbReference type="Proteomes" id="UP001151582">
    <property type="component" value="Unassembled WGS sequence"/>
</dbReference>
<organism evidence="6 7">
    <name type="scientific">Dimargaris verticillata</name>
    <dbReference type="NCBI Taxonomy" id="2761393"/>
    <lineage>
        <taxon>Eukaryota</taxon>
        <taxon>Fungi</taxon>
        <taxon>Fungi incertae sedis</taxon>
        <taxon>Zoopagomycota</taxon>
        <taxon>Kickxellomycotina</taxon>
        <taxon>Dimargaritomycetes</taxon>
        <taxon>Dimargaritales</taxon>
        <taxon>Dimargaritaceae</taxon>
        <taxon>Dimargaris</taxon>
    </lineage>
</organism>
<protein>
    <recommendedName>
        <fullName evidence="8">LisH domain-containing protein</fullName>
    </recommendedName>
</protein>
<feature type="region of interest" description="Disordered" evidence="5">
    <location>
        <begin position="119"/>
        <end position="168"/>
    </location>
</feature>
<dbReference type="PROSITE" id="PS50896">
    <property type="entry name" value="LISH"/>
    <property type="match status" value="1"/>
</dbReference>
<dbReference type="EMBL" id="JANBQB010000138">
    <property type="protein sequence ID" value="KAJ1981106.1"/>
    <property type="molecule type" value="Genomic_DNA"/>
</dbReference>
<feature type="region of interest" description="Disordered" evidence="5">
    <location>
        <begin position="251"/>
        <end position="327"/>
    </location>
</feature>
<evidence type="ECO:0000256" key="4">
    <source>
        <dbReference type="ARBA" id="ARBA00023242"/>
    </source>
</evidence>
<feature type="compositionally biased region" description="Polar residues" evidence="5">
    <location>
        <begin position="253"/>
        <end position="264"/>
    </location>
</feature>
<evidence type="ECO:0000256" key="2">
    <source>
        <dbReference type="ARBA" id="ARBA00023015"/>
    </source>
</evidence>
<feature type="compositionally biased region" description="Gly residues" evidence="5">
    <location>
        <begin position="273"/>
        <end position="282"/>
    </location>
</feature>
<dbReference type="Pfam" id="PF08513">
    <property type="entry name" value="LisH"/>
    <property type="match status" value="1"/>
</dbReference>
<evidence type="ECO:0000256" key="1">
    <source>
        <dbReference type="ARBA" id="ARBA00004123"/>
    </source>
</evidence>
<dbReference type="PANTHER" id="PTHR45093:SF2">
    <property type="entry name" value="LISH DOMAIN-CONTAINING PROTEIN"/>
    <property type="match status" value="1"/>
</dbReference>
<dbReference type="PANTHER" id="PTHR45093">
    <property type="entry name" value="TRANSCRIPTION ACTIVATOR MSS11"/>
    <property type="match status" value="1"/>
</dbReference>
<gene>
    <name evidence="6" type="ORF">H4R34_002208</name>
</gene>
<reference evidence="6" key="1">
    <citation type="submission" date="2022-07" db="EMBL/GenBank/DDBJ databases">
        <title>Phylogenomic reconstructions and comparative analyses of Kickxellomycotina fungi.</title>
        <authorList>
            <person name="Reynolds N.K."/>
            <person name="Stajich J.E."/>
            <person name="Barry K."/>
            <person name="Grigoriev I.V."/>
            <person name="Crous P."/>
            <person name="Smith M.E."/>
        </authorList>
    </citation>
    <scope>NUCLEOTIDE SEQUENCE</scope>
    <source>
        <strain evidence="6">RSA 567</strain>
    </source>
</reference>
<dbReference type="GO" id="GO:0005634">
    <property type="term" value="C:nucleus"/>
    <property type="evidence" value="ECO:0007669"/>
    <property type="project" value="UniProtKB-SubCell"/>
</dbReference>
<evidence type="ECO:0000313" key="7">
    <source>
        <dbReference type="Proteomes" id="UP001151582"/>
    </source>
</evidence>
<keyword evidence="7" id="KW-1185">Reference proteome</keyword>
<feature type="region of interest" description="Disordered" evidence="5">
    <location>
        <begin position="485"/>
        <end position="547"/>
    </location>
</feature>
<feature type="compositionally biased region" description="Polar residues" evidence="5">
    <location>
        <begin position="512"/>
        <end position="532"/>
    </location>
</feature>
<keyword evidence="3" id="KW-0804">Transcription</keyword>
<feature type="compositionally biased region" description="Low complexity" evidence="5">
    <location>
        <begin position="534"/>
        <end position="547"/>
    </location>
</feature>
<feature type="region of interest" description="Disordered" evidence="5">
    <location>
        <begin position="577"/>
        <end position="614"/>
    </location>
</feature>
<proteinExistence type="predicted"/>
<evidence type="ECO:0000313" key="6">
    <source>
        <dbReference type="EMBL" id="KAJ1981106.1"/>
    </source>
</evidence>
<dbReference type="OrthoDB" id="5600002at2759"/>
<evidence type="ECO:0008006" key="8">
    <source>
        <dbReference type="Google" id="ProtNLM"/>
    </source>
</evidence>
<comment type="caution">
    <text evidence="6">The sequence shown here is derived from an EMBL/GenBank/DDBJ whole genome shotgun (WGS) entry which is preliminary data.</text>
</comment>
<accession>A0A9W8B9X2</accession>
<dbReference type="SMART" id="SM00667">
    <property type="entry name" value="LisH"/>
    <property type="match status" value="1"/>
</dbReference>
<keyword evidence="4" id="KW-0539">Nucleus</keyword>
<evidence type="ECO:0000256" key="5">
    <source>
        <dbReference type="SAM" id="MobiDB-lite"/>
    </source>
</evidence>
<sequence>MSQPNNAVNSVSADTALNAFIFDYLKKNNMTKAANAFRTETQLPPDSEPPINVPDSFLHEWWVVFWDLFLVGVQATGSPTAKAYLENQKQQTQASIQLRHAQIQRQLQSQRNFTMANANGLMGVRPGNPAVPSTPQLNASKSNTAATALGNASAGRATPTPVSGPGMRPGVAASPAIPNGSMSMGDEVNHQLSAQQYMMAQQGMLPGQMRQMMGLNTSNGSVTQNMAEIGLANRDAISLNPQEKSKLIDRMKTNSGGQPSNPGHATNAKKGSQGDGSKGQGKGSSADTDANEQDAKRRRSNTSGQFSPAIGATVASSAGPDGQMPLASQALLNSSNPIMTVSTAASNPQLQQQINQTFHMLNPQRQMMGQRPLSGAMATSAAALQMQPFFAGAVNGAVLGNLTSQEMNLHAQQQRVQQLKNPGQFAQFQHNPNFLMPNGQMMLASSGAGQPMIPTSSQPTMSGVQMTFSSQPTVAAFNSIAQTMPNPQMVANPTPSPATPGTGPSKKRKATPQLSAKNKNNHSTGDVSTPSSGAKASPLSAASVPSSGTLAPNTLSMVSHVGSDGLSAANPVTLGLMPTAGGTSQPTDAAGKRSSDDVSGANQVSNAADPNDPSKLDNALLSGIDFNNIDFASLGDINQDSMVDFSNQLMSFPENPSFDFSLPDSEFQPFLNS</sequence>
<name>A0A9W8B9X2_9FUNG</name>
<comment type="subcellular location">
    <subcellularLocation>
        <location evidence="1">Nucleus</location>
    </subcellularLocation>
</comment>
<evidence type="ECO:0000256" key="3">
    <source>
        <dbReference type="ARBA" id="ARBA00023163"/>
    </source>
</evidence>
<keyword evidence="2" id="KW-0805">Transcription regulation</keyword>